<dbReference type="SUPFAM" id="SSF52540">
    <property type="entry name" value="P-loop containing nucleoside triphosphate hydrolases"/>
    <property type="match status" value="1"/>
</dbReference>
<organism evidence="1 2">
    <name type="scientific">Coleofasciculus chthonoplastes PCC 7420</name>
    <dbReference type="NCBI Taxonomy" id="118168"/>
    <lineage>
        <taxon>Bacteria</taxon>
        <taxon>Bacillati</taxon>
        <taxon>Cyanobacteriota</taxon>
        <taxon>Cyanophyceae</taxon>
        <taxon>Coleofasciculales</taxon>
        <taxon>Coleofasciculaceae</taxon>
        <taxon>Coleofasciculus</taxon>
    </lineage>
</organism>
<dbReference type="Gene3D" id="3.40.50.300">
    <property type="entry name" value="P-loop containing nucleotide triphosphate hydrolases"/>
    <property type="match status" value="1"/>
</dbReference>
<keyword evidence="2" id="KW-1185">Reference proteome</keyword>
<reference evidence="1 2" key="1">
    <citation type="submission" date="2008-07" db="EMBL/GenBank/DDBJ databases">
        <authorList>
            <person name="Tandeau de Marsac N."/>
            <person name="Ferriera S."/>
            <person name="Johnson J."/>
            <person name="Kravitz S."/>
            <person name="Beeson K."/>
            <person name="Sutton G."/>
            <person name="Rogers Y.-H."/>
            <person name="Friedman R."/>
            <person name="Frazier M."/>
            <person name="Venter J.C."/>
        </authorList>
    </citation>
    <scope>NUCLEOTIDE SEQUENCE [LARGE SCALE GENOMIC DNA]</scope>
    <source>
        <strain evidence="1 2">PCC 7420</strain>
    </source>
</reference>
<name>B4W1L5_9CYAN</name>
<proteinExistence type="predicted"/>
<gene>
    <name evidence="1" type="ORF">MC7420_5077</name>
</gene>
<protein>
    <submittedName>
        <fullName evidence="1">Uncharacterized protein</fullName>
    </submittedName>
</protein>
<dbReference type="STRING" id="118168.MC7420_5077"/>
<sequence>MDKGFLYPLTGRPNASSFPQIRVGHHKLAHELTQEETGILPSSVWEDVQQEIKTLGSENVIISAEYFTLILESEKISNLKNYLSEYETKIVIYLRKQDDYLTSLYCEKVKMGLESCTLQEFIKENKPYGDYYNLLQMWRQYFGQENLIIRVYEKSQFKNGLINDFLNSIDFPLEASQMKYNSFSLSSNVSQSRKATKIMQRLNKINGGNTAIQKRLKRKMVSLYHDVLSTDNSVSNLILKIPNSIISDELISVQDRINLLQEFAESNRRVAQEYLERESGQLFYSTLEPII</sequence>
<dbReference type="AlphaFoldDB" id="B4W1L5"/>
<accession>B4W1L5</accession>
<dbReference type="InterPro" id="IPR027417">
    <property type="entry name" value="P-loop_NTPase"/>
</dbReference>
<evidence type="ECO:0000313" key="1">
    <source>
        <dbReference type="EMBL" id="EDX71933.1"/>
    </source>
</evidence>
<dbReference type="EMBL" id="DS989868">
    <property type="protein sequence ID" value="EDX71933.1"/>
    <property type="molecule type" value="Genomic_DNA"/>
</dbReference>
<dbReference type="HOGENOM" id="CLU_042139_0_0_3"/>
<dbReference type="eggNOG" id="COG1874">
    <property type="taxonomic scope" value="Bacteria"/>
</dbReference>
<dbReference type="Proteomes" id="UP000003835">
    <property type="component" value="Unassembled WGS sequence"/>
</dbReference>
<evidence type="ECO:0000313" key="2">
    <source>
        <dbReference type="Proteomes" id="UP000003835"/>
    </source>
</evidence>